<evidence type="ECO:0000313" key="2">
    <source>
        <dbReference type="Proteomes" id="UP001060085"/>
    </source>
</evidence>
<gene>
    <name evidence="1" type="ORF">M9H77_19049</name>
</gene>
<name>A0ACC0B985_CATRO</name>
<dbReference type="EMBL" id="CM044704">
    <property type="protein sequence ID" value="KAI5669196.1"/>
    <property type="molecule type" value="Genomic_DNA"/>
</dbReference>
<sequence>MKIHLQYKIVELYKDWRTEEKGCTEFDTSGSTNIGTAGSTNTDIAGSTGTVGGTSQCSHFIYCTYHTAIILCGSRDGSSYLEAGSRIIRRVEAAVSSISATFYEHMRRFGKQNYLEYTPMPSMMGLIRAAMAVVLPTATIAGTSEALILSSSTPSPSIDAPDTTVDPPPHKNLSLSIYMAVVVFIAF</sequence>
<evidence type="ECO:0000313" key="1">
    <source>
        <dbReference type="EMBL" id="KAI5669196.1"/>
    </source>
</evidence>
<keyword evidence="2" id="KW-1185">Reference proteome</keyword>
<comment type="caution">
    <text evidence="1">The sequence shown here is derived from an EMBL/GenBank/DDBJ whole genome shotgun (WGS) entry which is preliminary data.</text>
</comment>
<reference evidence="2" key="1">
    <citation type="journal article" date="2023" name="Nat. Plants">
        <title>Single-cell RNA sequencing provides a high-resolution roadmap for understanding the multicellular compartmentation of specialized metabolism.</title>
        <authorList>
            <person name="Sun S."/>
            <person name="Shen X."/>
            <person name="Li Y."/>
            <person name="Li Y."/>
            <person name="Wang S."/>
            <person name="Li R."/>
            <person name="Zhang H."/>
            <person name="Shen G."/>
            <person name="Guo B."/>
            <person name="Wei J."/>
            <person name="Xu J."/>
            <person name="St-Pierre B."/>
            <person name="Chen S."/>
            <person name="Sun C."/>
        </authorList>
    </citation>
    <scope>NUCLEOTIDE SEQUENCE [LARGE SCALE GENOMIC DNA]</scope>
</reference>
<dbReference type="Proteomes" id="UP001060085">
    <property type="component" value="Linkage Group LG04"/>
</dbReference>
<accession>A0ACC0B985</accession>
<proteinExistence type="predicted"/>
<protein>
    <submittedName>
        <fullName evidence="1">Uncharacterized protein</fullName>
    </submittedName>
</protein>
<organism evidence="1 2">
    <name type="scientific">Catharanthus roseus</name>
    <name type="common">Madagascar periwinkle</name>
    <name type="synonym">Vinca rosea</name>
    <dbReference type="NCBI Taxonomy" id="4058"/>
    <lineage>
        <taxon>Eukaryota</taxon>
        <taxon>Viridiplantae</taxon>
        <taxon>Streptophyta</taxon>
        <taxon>Embryophyta</taxon>
        <taxon>Tracheophyta</taxon>
        <taxon>Spermatophyta</taxon>
        <taxon>Magnoliopsida</taxon>
        <taxon>eudicotyledons</taxon>
        <taxon>Gunneridae</taxon>
        <taxon>Pentapetalae</taxon>
        <taxon>asterids</taxon>
        <taxon>lamiids</taxon>
        <taxon>Gentianales</taxon>
        <taxon>Apocynaceae</taxon>
        <taxon>Rauvolfioideae</taxon>
        <taxon>Vinceae</taxon>
        <taxon>Catharanthinae</taxon>
        <taxon>Catharanthus</taxon>
    </lineage>
</organism>